<dbReference type="Proteomes" id="UP000276133">
    <property type="component" value="Unassembled WGS sequence"/>
</dbReference>
<evidence type="ECO:0000256" key="1">
    <source>
        <dbReference type="SAM" id="Coils"/>
    </source>
</evidence>
<keyword evidence="1" id="KW-0175">Coiled coil</keyword>
<evidence type="ECO:0000313" key="2">
    <source>
        <dbReference type="EMBL" id="RNA25874.1"/>
    </source>
</evidence>
<dbReference type="AlphaFoldDB" id="A0A3M7RQQ0"/>
<name>A0A3M7RQQ0_BRAPC</name>
<dbReference type="EMBL" id="REGN01002842">
    <property type="protein sequence ID" value="RNA25874.1"/>
    <property type="molecule type" value="Genomic_DNA"/>
</dbReference>
<keyword evidence="3" id="KW-1185">Reference proteome</keyword>
<organism evidence="2 3">
    <name type="scientific">Brachionus plicatilis</name>
    <name type="common">Marine rotifer</name>
    <name type="synonym">Brachionus muelleri</name>
    <dbReference type="NCBI Taxonomy" id="10195"/>
    <lineage>
        <taxon>Eukaryota</taxon>
        <taxon>Metazoa</taxon>
        <taxon>Spiralia</taxon>
        <taxon>Gnathifera</taxon>
        <taxon>Rotifera</taxon>
        <taxon>Eurotatoria</taxon>
        <taxon>Monogononta</taxon>
        <taxon>Pseudotrocha</taxon>
        <taxon>Ploima</taxon>
        <taxon>Brachionidae</taxon>
        <taxon>Brachionus</taxon>
    </lineage>
</organism>
<evidence type="ECO:0000313" key="3">
    <source>
        <dbReference type="Proteomes" id="UP000276133"/>
    </source>
</evidence>
<feature type="coiled-coil region" evidence="1">
    <location>
        <begin position="58"/>
        <end position="100"/>
    </location>
</feature>
<dbReference type="OrthoDB" id="9445857at2759"/>
<proteinExistence type="predicted"/>
<gene>
    <name evidence="2" type="ORF">BpHYR1_035476</name>
</gene>
<reference evidence="2 3" key="1">
    <citation type="journal article" date="2018" name="Sci. Rep.">
        <title>Genomic signatures of local adaptation to the degree of environmental predictability in rotifers.</title>
        <authorList>
            <person name="Franch-Gras L."/>
            <person name="Hahn C."/>
            <person name="Garcia-Roger E.M."/>
            <person name="Carmona M.J."/>
            <person name="Serra M."/>
            <person name="Gomez A."/>
        </authorList>
    </citation>
    <scope>NUCLEOTIDE SEQUENCE [LARGE SCALE GENOMIC DNA]</scope>
    <source>
        <strain evidence="2">HYR1</strain>
    </source>
</reference>
<accession>A0A3M7RQQ0</accession>
<comment type="caution">
    <text evidence="2">The sequence shown here is derived from an EMBL/GenBank/DDBJ whole genome shotgun (WGS) entry which is preliminary data.</text>
</comment>
<protein>
    <submittedName>
        <fullName evidence="2">Paramyosin-like isoform X8</fullName>
    </submittedName>
</protein>
<sequence>MTEFSSNSKDGNESQNYIVDFPETPNSQLNRSNNRLILPSIQDVVFTGNSRVNDVLELNKTQQKIKNLEIRLQATEVKVVRLQNEMVNSLRNNLDTLNEEKSARQFIETNLKFQHDTFMKTNIKLKQTEEQLHENRITMQSMIKYTRNLENSILESQKDLFARKDFQVYFTHSLTGSEMNRLILR</sequence>